<keyword evidence="3" id="KW-1185">Reference proteome</keyword>
<comment type="caution">
    <text evidence="2">The sequence shown here is derived from an EMBL/GenBank/DDBJ whole genome shotgun (WGS) entry which is preliminary data.</text>
</comment>
<evidence type="ECO:0000256" key="1">
    <source>
        <dbReference type="SAM" id="MobiDB-lite"/>
    </source>
</evidence>
<dbReference type="InterPro" id="IPR036443">
    <property type="entry name" value="Znf_RanBP2_sf"/>
</dbReference>
<gene>
    <name evidence="2" type="ORF">GQ43DRAFT_445479</name>
</gene>
<organism evidence="2 3">
    <name type="scientific">Delitschia confertaspora ATCC 74209</name>
    <dbReference type="NCBI Taxonomy" id="1513339"/>
    <lineage>
        <taxon>Eukaryota</taxon>
        <taxon>Fungi</taxon>
        <taxon>Dikarya</taxon>
        <taxon>Ascomycota</taxon>
        <taxon>Pezizomycotina</taxon>
        <taxon>Dothideomycetes</taxon>
        <taxon>Pleosporomycetidae</taxon>
        <taxon>Pleosporales</taxon>
        <taxon>Delitschiaceae</taxon>
        <taxon>Delitschia</taxon>
    </lineage>
</organism>
<dbReference type="EMBL" id="ML994511">
    <property type="protein sequence ID" value="KAF2196034.1"/>
    <property type="molecule type" value="Genomic_DNA"/>
</dbReference>
<evidence type="ECO:0000313" key="3">
    <source>
        <dbReference type="Proteomes" id="UP000799536"/>
    </source>
</evidence>
<accession>A0A9P4JD07</accession>
<protein>
    <recommendedName>
        <fullName evidence="4">RanBP2-type domain-containing protein</fullName>
    </recommendedName>
</protein>
<feature type="compositionally biased region" description="Low complexity" evidence="1">
    <location>
        <begin position="306"/>
        <end position="329"/>
    </location>
</feature>
<dbReference type="SUPFAM" id="SSF90209">
    <property type="entry name" value="Ran binding protein zinc finger-like"/>
    <property type="match status" value="1"/>
</dbReference>
<feature type="compositionally biased region" description="Basic and acidic residues" evidence="1">
    <location>
        <begin position="224"/>
        <end position="234"/>
    </location>
</feature>
<feature type="compositionally biased region" description="Basic and acidic residues" evidence="1">
    <location>
        <begin position="622"/>
        <end position="634"/>
    </location>
</feature>
<sequence>MDIPRGHAMLPLTLLDLYDFLFNYFKAEYAPIRSIFSTATAIPHQPSRWLNMGHELVPLTFRPAHAQAQKDLESLEQFAKEKGLDSWFIKGIVIRFAKYDGHERLEKKLFESGRADLMVKKALKERHLIESLWPSPPRQSSDRELVRQGAQVRSWYADMFGKYFRYLHAVDDFGFKPEIDQKIKGIGHLNLVPSVEHLVLGDAAPIVPVVAKGAGFNYSQRPPMEPRRRDRNEGLGKGYGEPGRFEIRLDAPTSIEETQTRSVVRQTECLVCGTKRDVTVAISIDPAPGSASSKAATGSREPNRNASARRQSKAAQRAPASPQSSTQQPEPQPPLTESTKYKQCPRCTFLNHPDLADCEMCGADLPESTVVSRPSSPEQSTKRKASGPLHSVSLPENQPSNQRDESSTPGLKPAAAPNRHSLSSTLFSIFPFSGMGQEQHKQNQKAEGRKREPSREKEMTEGGNSSKASEACPADTTPTPKHQDSTSSQDGNHASHAEREESESESSYHEAGQSSNSSPRTPPFPNPFVDLADTPLDQPPDMNLMPLTPPEQPTRPFHIEGLPQHLMDDYVPASPGLPDENEVEEAGWGELRKQESRQTQESDDDYDDENQDAGPGGRRRRAFVELDEVGREEMGIWGEDER</sequence>
<dbReference type="Proteomes" id="UP000799536">
    <property type="component" value="Unassembled WGS sequence"/>
</dbReference>
<feature type="region of interest" description="Disordered" evidence="1">
    <location>
        <begin position="367"/>
        <end position="642"/>
    </location>
</feature>
<feature type="compositionally biased region" description="Acidic residues" evidence="1">
    <location>
        <begin position="601"/>
        <end position="611"/>
    </location>
</feature>
<feature type="region of interest" description="Disordered" evidence="1">
    <location>
        <begin position="217"/>
        <end position="245"/>
    </location>
</feature>
<proteinExistence type="predicted"/>
<dbReference type="OrthoDB" id="271448at2759"/>
<dbReference type="AlphaFoldDB" id="A0A9P4JD07"/>
<name>A0A9P4JD07_9PLEO</name>
<evidence type="ECO:0000313" key="2">
    <source>
        <dbReference type="EMBL" id="KAF2196034.1"/>
    </source>
</evidence>
<evidence type="ECO:0008006" key="4">
    <source>
        <dbReference type="Google" id="ProtNLM"/>
    </source>
</evidence>
<dbReference type="Gene3D" id="2.30.30.380">
    <property type="entry name" value="Zn-finger domain of Sec23/24"/>
    <property type="match status" value="1"/>
</dbReference>
<feature type="compositionally biased region" description="Polar residues" evidence="1">
    <location>
        <begin position="476"/>
        <end position="492"/>
    </location>
</feature>
<reference evidence="2" key="1">
    <citation type="journal article" date="2020" name="Stud. Mycol.">
        <title>101 Dothideomycetes genomes: a test case for predicting lifestyles and emergence of pathogens.</title>
        <authorList>
            <person name="Haridas S."/>
            <person name="Albert R."/>
            <person name="Binder M."/>
            <person name="Bloem J."/>
            <person name="Labutti K."/>
            <person name="Salamov A."/>
            <person name="Andreopoulos B."/>
            <person name="Baker S."/>
            <person name="Barry K."/>
            <person name="Bills G."/>
            <person name="Bluhm B."/>
            <person name="Cannon C."/>
            <person name="Castanera R."/>
            <person name="Culley D."/>
            <person name="Daum C."/>
            <person name="Ezra D."/>
            <person name="Gonzalez J."/>
            <person name="Henrissat B."/>
            <person name="Kuo A."/>
            <person name="Liang C."/>
            <person name="Lipzen A."/>
            <person name="Lutzoni F."/>
            <person name="Magnuson J."/>
            <person name="Mondo S."/>
            <person name="Nolan M."/>
            <person name="Ohm R."/>
            <person name="Pangilinan J."/>
            <person name="Park H.-J."/>
            <person name="Ramirez L."/>
            <person name="Alfaro M."/>
            <person name="Sun H."/>
            <person name="Tritt A."/>
            <person name="Yoshinaga Y."/>
            <person name="Zwiers L.-H."/>
            <person name="Turgeon B."/>
            <person name="Goodwin S."/>
            <person name="Spatafora J."/>
            <person name="Crous P."/>
            <person name="Grigoriev I."/>
        </authorList>
    </citation>
    <scope>NUCLEOTIDE SEQUENCE</scope>
    <source>
        <strain evidence="2">ATCC 74209</strain>
    </source>
</reference>
<feature type="compositionally biased region" description="Basic and acidic residues" evidence="1">
    <location>
        <begin position="438"/>
        <end position="460"/>
    </location>
</feature>
<feature type="compositionally biased region" description="Polar residues" evidence="1">
    <location>
        <begin position="369"/>
        <end position="379"/>
    </location>
</feature>
<feature type="compositionally biased region" description="Basic and acidic residues" evidence="1">
    <location>
        <begin position="590"/>
        <end position="600"/>
    </location>
</feature>
<feature type="region of interest" description="Disordered" evidence="1">
    <location>
        <begin position="285"/>
        <end position="339"/>
    </location>
</feature>